<dbReference type="SUPFAM" id="SSF103481">
    <property type="entry name" value="Multidrug resistance efflux transporter EmrE"/>
    <property type="match status" value="2"/>
</dbReference>
<dbReference type="EMBL" id="CP003984">
    <property type="protein sequence ID" value="AII87357.1"/>
    <property type="molecule type" value="Genomic_DNA"/>
</dbReference>
<reference evidence="3 4" key="1">
    <citation type="journal article" date="2014" name="ISME J.">
        <title>Adaptation of an abundant Roseobacter RCA organism to pelagic systems revealed by genomic and transcriptomic analyses.</title>
        <authorList>
            <person name="Voget S."/>
            <person name="Wemheuer B."/>
            <person name="Brinkhoff T."/>
            <person name="Vollmers J."/>
            <person name="Dietrich S."/>
            <person name="Giebel H.A."/>
            <person name="Beardsley C."/>
            <person name="Sardemann C."/>
            <person name="Bakenhus I."/>
            <person name="Billerbeck S."/>
            <person name="Daniel R."/>
            <person name="Simon M."/>
        </authorList>
    </citation>
    <scope>NUCLEOTIDE SEQUENCE [LARGE SCALE GENOMIC DNA]</scope>
    <source>
        <strain evidence="3 4">RCA23</strain>
    </source>
</reference>
<keyword evidence="1" id="KW-1133">Transmembrane helix</keyword>
<dbReference type="RefSeq" id="WP_044050087.1">
    <property type="nucleotide sequence ID" value="NZ_CP003984.1"/>
</dbReference>
<feature type="transmembrane region" description="Helical" evidence="1">
    <location>
        <begin position="149"/>
        <end position="166"/>
    </location>
</feature>
<dbReference type="KEGG" id="ptp:RCA23_c18260"/>
<dbReference type="Proteomes" id="UP000028680">
    <property type="component" value="Chromosome"/>
</dbReference>
<evidence type="ECO:0000313" key="3">
    <source>
        <dbReference type="EMBL" id="AII87357.1"/>
    </source>
</evidence>
<feature type="transmembrane region" description="Helical" evidence="1">
    <location>
        <begin position="235"/>
        <end position="254"/>
    </location>
</feature>
<dbReference type="Pfam" id="PF00892">
    <property type="entry name" value="EamA"/>
    <property type="match status" value="2"/>
</dbReference>
<dbReference type="PANTHER" id="PTHR22911">
    <property type="entry name" value="ACYL-MALONYL CONDENSING ENZYME-RELATED"/>
    <property type="match status" value="1"/>
</dbReference>
<accession>A0AAN0VIU4</accession>
<keyword evidence="1" id="KW-0472">Membrane</keyword>
<feature type="domain" description="EamA" evidence="2">
    <location>
        <begin position="8"/>
        <end position="139"/>
    </location>
</feature>
<name>A0AAN0VIU4_9RHOB</name>
<feature type="transmembrane region" description="Helical" evidence="1">
    <location>
        <begin position="70"/>
        <end position="93"/>
    </location>
</feature>
<dbReference type="Gene3D" id="1.10.3730.20">
    <property type="match status" value="1"/>
</dbReference>
<dbReference type="InterPro" id="IPR000620">
    <property type="entry name" value="EamA_dom"/>
</dbReference>
<keyword evidence="1" id="KW-0812">Transmembrane</keyword>
<feature type="transmembrane region" description="Helical" evidence="1">
    <location>
        <begin position="260"/>
        <end position="278"/>
    </location>
</feature>
<gene>
    <name evidence="3" type="ORF">RCA23_c18260</name>
</gene>
<evidence type="ECO:0000259" key="2">
    <source>
        <dbReference type="Pfam" id="PF00892"/>
    </source>
</evidence>
<dbReference type="AlphaFoldDB" id="A0AAN0VIU4"/>
<keyword evidence="4" id="KW-1185">Reference proteome</keyword>
<sequence>MTLTAAQKGAALMVAGVFCMASMDVMAKNLGHSIPVAQIVWLRFVSQALVVGAGLLIARRALFTSAHTKLHMLRGLATTFSSYMFFLGIIYLPLADATALIQLGPVMVTLGAVLVLGETIGRRRILGIAAAFLGAMLIIRPGSSVMSPASAFPLLGAIGFTVYALATRFVRSDGPWTALFLQGVFGTIFSSVMVPFFWQPISLAEIPIVAALIGFGILGHLLMIRAFAAAPAGDIAPYGYAGLLFAVIFGLVLFGETPDGFTLLGAVVIVTAGIYVWYRERLIQAQDDNG</sequence>
<feature type="transmembrane region" description="Helical" evidence="1">
    <location>
        <begin position="99"/>
        <end position="117"/>
    </location>
</feature>
<protein>
    <recommendedName>
        <fullName evidence="2">EamA domain-containing protein</fullName>
    </recommendedName>
</protein>
<evidence type="ECO:0000256" key="1">
    <source>
        <dbReference type="SAM" id="Phobius"/>
    </source>
</evidence>
<feature type="transmembrane region" description="Helical" evidence="1">
    <location>
        <begin position="204"/>
        <end position="223"/>
    </location>
</feature>
<evidence type="ECO:0000313" key="4">
    <source>
        <dbReference type="Proteomes" id="UP000028680"/>
    </source>
</evidence>
<feature type="transmembrane region" description="Helical" evidence="1">
    <location>
        <begin position="124"/>
        <end position="143"/>
    </location>
</feature>
<proteinExistence type="predicted"/>
<feature type="domain" description="EamA" evidence="2">
    <location>
        <begin position="154"/>
        <end position="272"/>
    </location>
</feature>
<dbReference type="PANTHER" id="PTHR22911:SF103">
    <property type="entry name" value="BLR2811 PROTEIN"/>
    <property type="match status" value="1"/>
</dbReference>
<feature type="transmembrane region" description="Helical" evidence="1">
    <location>
        <begin position="178"/>
        <end position="198"/>
    </location>
</feature>
<feature type="transmembrane region" description="Helical" evidence="1">
    <location>
        <begin position="37"/>
        <end position="58"/>
    </location>
</feature>
<organism evidence="3 4">
    <name type="scientific">Planktomarina temperata RCA23</name>
    <dbReference type="NCBI Taxonomy" id="666509"/>
    <lineage>
        <taxon>Bacteria</taxon>
        <taxon>Pseudomonadati</taxon>
        <taxon>Pseudomonadota</taxon>
        <taxon>Alphaproteobacteria</taxon>
        <taxon>Rhodobacterales</taxon>
        <taxon>Paracoccaceae</taxon>
        <taxon>Planktomarina</taxon>
    </lineage>
</organism>
<dbReference type="InterPro" id="IPR037185">
    <property type="entry name" value="EmrE-like"/>
</dbReference>
<dbReference type="GO" id="GO:0016020">
    <property type="term" value="C:membrane"/>
    <property type="evidence" value="ECO:0007669"/>
    <property type="project" value="InterPro"/>
</dbReference>